<gene>
    <name evidence="12" type="ORF">BOTBODRAFT_147205</name>
</gene>
<dbReference type="InterPro" id="IPR003663">
    <property type="entry name" value="Sugar/inositol_transpt"/>
</dbReference>
<dbReference type="InterPro" id="IPR050360">
    <property type="entry name" value="MFS_Sugar_Transporters"/>
</dbReference>
<comment type="catalytic activity">
    <reaction evidence="7">
        <text>myo-inositol(out) + H(+)(out) = myo-inositol(in) + H(+)(in)</text>
        <dbReference type="Rhea" id="RHEA:60364"/>
        <dbReference type="ChEBI" id="CHEBI:15378"/>
        <dbReference type="ChEBI" id="CHEBI:17268"/>
    </reaction>
</comment>
<evidence type="ECO:0000259" key="11">
    <source>
        <dbReference type="PROSITE" id="PS50850"/>
    </source>
</evidence>
<evidence type="ECO:0000256" key="6">
    <source>
        <dbReference type="ARBA" id="ARBA00023136"/>
    </source>
</evidence>
<accession>A0A067M6U2</accession>
<evidence type="ECO:0000256" key="5">
    <source>
        <dbReference type="ARBA" id="ARBA00022989"/>
    </source>
</evidence>
<dbReference type="PANTHER" id="PTHR48022:SF79">
    <property type="entry name" value="LACTOSE PERMEASE, PUTATIVE (AFU_ORTHOLOGUE AFUA_6G01860)-RELATED"/>
    <property type="match status" value="1"/>
</dbReference>
<sequence>MSTPHHDLDVTQARYSTSSDVDDDKQHDEYRENVASQKPHVPTAAERQERLAAALAADPGVAPWSWRAIQTLLIVLCTCCCSGDSGFDGTVMGGINSMVQYQQYFGLASAGAKTGIIFGIFTVGSLCGALPAAYLPDKFGRRFSMFFGNAILIVGAVITANAKNKSMFIGGRFLTGLGSACAGASAKSYLVEITSPKSRGLWLGVLNSFYYVGQMAATGMMVSTGNFYGSKTELAWRLPLYIQAVPAGLNVIFVFLCPESPRWLYSRGKTDQARQILANLHSRGSDPNSPLIQLEMEEIEERISLDGTDKRWWDFRSLFTTRSDRYRSAMCIMIGAFGQLSGNGLITYFLPVLLEQAGIIDQHKRLVLNFVNSVTSMIGALIGASIVDRFGRRNLLLLSTGSLVILLAIINGLLSNPYGNSTRANAGISFVYLFMVVFSFGWTPMQALYPAEVLSYQSRAKGLAFLNVVVQASSCINTFGLPVALEKIGWKVYIIFLVWDSFEFLVIYFFAVETKGLTLEEMDDVFAHEKPKAYSIAKQRDFVEKKKEAARALKSSA</sequence>
<evidence type="ECO:0000256" key="9">
    <source>
        <dbReference type="SAM" id="MobiDB-lite"/>
    </source>
</evidence>
<feature type="transmembrane region" description="Helical" evidence="10">
    <location>
        <begin position="490"/>
        <end position="512"/>
    </location>
</feature>
<dbReference type="Pfam" id="PF00083">
    <property type="entry name" value="Sugar_tr"/>
    <property type="match status" value="1"/>
</dbReference>
<keyword evidence="6 10" id="KW-0472">Membrane</keyword>
<dbReference type="HOGENOM" id="CLU_001265_30_13_1"/>
<dbReference type="InterPro" id="IPR036259">
    <property type="entry name" value="MFS_trans_sf"/>
</dbReference>
<feature type="transmembrane region" description="Helical" evidence="10">
    <location>
        <begin position="464"/>
        <end position="484"/>
    </location>
</feature>
<dbReference type="GO" id="GO:0005351">
    <property type="term" value="F:carbohydrate:proton symporter activity"/>
    <property type="evidence" value="ECO:0007669"/>
    <property type="project" value="TreeGrafter"/>
</dbReference>
<feature type="transmembrane region" description="Helical" evidence="10">
    <location>
        <begin position="234"/>
        <end position="257"/>
    </location>
</feature>
<feature type="transmembrane region" description="Helical" evidence="10">
    <location>
        <begin position="201"/>
        <end position="222"/>
    </location>
</feature>
<comment type="similarity">
    <text evidence="2 8">Belongs to the major facilitator superfamily. Sugar transporter (TC 2.A.1.1) family.</text>
</comment>
<feature type="transmembrane region" description="Helical" evidence="10">
    <location>
        <begin position="143"/>
        <end position="162"/>
    </location>
</feature>
<evidence type="ECO:0000313" key="12">
    <source>
        <dbReference type="EMBL" id="KDQ11493.1"/>
    </source>
</evidence>
<dbReference type="STRING" id="930990.A0A067M6U2"/>
<dbReference type="OrthoDB" id="6133115at2759"/>
<evidence type="ECO:0000256" key="2">
    <source>
        <dbReference type="ARBA" id="ARBA00010992"/>
    </source>
</evidence>
<dbReference type="SUPFAM" id="SSF103473">
    <property type="entry name" value="MFS general substrate transporter"/>
    <property type="match status" value="1"/>
</dbReference>
<dbReference type="Gene3D" id="1.20.1250.20">
    <property type="entry name" value="MFS general substrate transporter like domains"/>
    <property type="match status" value="1"/>
</dbReference>
<evidence type="ECO:0000256" key="1">
    <source>
        <dbReference type="ARBA" id="ARBA00004141"/>
    </source>
</evidence>
<keyword evidence="3 8" id="KW-0813">Transport</keyword>
<dbReference type="InParanoid" id="A0A067M6U2"/>
<dbReference type="PANTHER" id="PTHR48022">
    <property type="entry name" value="PLASTIDIC GLUCOSE TRANSPORTER 4"/>
    <property type="match status" value="1"/>
</dbReference>
<feature type="region of interest" description="Disordered" evidence="9">
    <location>
        <begin position="1"/>
        <end position="43"/>
    </location>
</feature>
<keyword evidence="13" id="KW-1185">Reference proteome</keyword>
<dbReference type="GO" id="GO:0016020">
    <property type="term" value="C:membrane"/>
    <property type="evidence" value="ECO:0007669"/>
    <property type="project" value="UniProtKB-SubCell"/>
</dbReference>
<dbReference type="PROSITE" id="PS50850">
    <property type="entry name" value="MFS"/>
    <property type="match status" value="1"/>
</dbReference>
<dbReference type="EMBL" id="KL198058">
    <property type="protein sequence ID" value="KDQ11493.1"/>
    <property type="molecule type" value="Genomic_DNA"/>
</dbReference>
<evidence type="ECO:0000256" key="4">
    <source>
        <dbReference type="ARBA" id="ARBA00022692"/>
    </source>
</evidence>
<dbReference type="NCBIfam" id="TIGR00879">
    <property type="entry name" value="SP"/>
    <property type="match status" value="1"/>
</dbReference>
<dbReference type="InterPro" id="IPR020846">
    <property type="entry name" value="MFS_dom"/>
</dbReference>
<feature type="transmembrane region" description="Helical" evidence="10">
    <location>
        <begin position="394"/>
        <end position="414"/>
    </location>
</feature>
<evidence type="ECO:0000256" key="8">
    <source>
        <dbReference type="RuleBase" id="RU003346"/>
    </source>
</evidence>
<keyword evidence="4 10" id="KW-0812">Transmembrane</keyword>
<evidence type="ECO:0000256" key="3">
    <source>
        <dbReference type="ARBA" id="ARBA00022448"/>
    </source>
</evidence>
<evidence type="ECO:0000313" key="13">
    <source>
        <dbReference type="Proteomes" id="UP000027195"/>
    </source>
</evidence>
<keyword evidence="5 10" id="KW-1133">Transmembrane helix</keyword>
<feature type="transmembrane region" description="Helical" evidence="10">
    <location>
        <begin position="366"/>
        <end position="387"/>
    </location>
</feature>
<proteinExistence type="inferred from homology"/>
<feature type="transmembrane region" description="Helical" evidence="10">
    <location>
        <begin position="116"/>
        <end position="136"/>
    </location>
</feature>
<reference evidence="13" key="1">
    <citation type="journal article" date="2014" name="Proc. Natl. Acad. Sci. U.S.A.">
        <title>Extensive sampling of basidiomycete genomes demonstrates inadequacy of the white-rot/brown-rot paradigm for wood decay fungi.</title>
        <authorList>
            <person name="Riley R."/>
            <person name="Salamov A.A."/>
            <person name="Brown D.W."/>
            <person name="Nagy L.G."/>
            <person name="Floudas D."/>
            <person name="Held B.W."/>
            <person name="Levasseur A."/>
            <person name="Lombard V."/>
            <person name="Morin E."/>
            <person name="Otillar R."/>
            <person name="Lindquist E.A."/>
            <person name="Sun H."/>
            <person name="LaButti K.M."/>
            <person name="Schmutz J."/>
            <person name="Jabbour D."/>
            <person name="Luo H."/>
            <person name="Baker S.E."/>
            <person name="Pisabarro A.G."/>
            <person name="Walton J.D."/>
            <person name="Blanchette R.A."/>
            <person name="Henrissat B."/>
            <person name="Martin F."/>
            <person name="Cullen D."/>
            <person name="Hibbett D.S."/>
            <person name="Grigoriev I.V."/>
        </authorList>
    </citation>
    <scope>NUCLEOTIDE SEQUENCE [LARGE SCALE GENOMIC DNA]</scope>
    <source>
        <strain evidence="13">FD-172 SS1</strain>
    </source>
</reference>
<dbReference type="InterPro" id="IPR005828">
    <property type="entry name" value="MFS_sugar_transport-like"/>
</dbReference>
<evidence type="ECO:0000256" key="10">
    <source>
        <dbReference type="SAM" id="Phobius"/>
    </source>
</evidence>
<feature type="transmembrane region" description="Helical" evidence="10">
    <location>
        <begin position="426"/>
        <end position="443"/>
    </location>
</feature>
<feature type="domain" description="Major facilitator superfamily (MFS) profile" evidence="11">
    <location>
        <begin position="74"/>
        <end position="515"/>
    </location>
</feature>
<dbReference type="Proteomes" id="UP000027195">
    <property type="component" value="Unassembled WGS sequence"/>
</dbReference>
<name>A0A067M6U2_BOTB1</name>
<dbReference type="FunFam" id="1.20.1250.20:FF:000134">
    <property type="entry name" value="MFS sugar transporter protein"/>
    <property type="match status" value="1"/>
</dbReference>
<organism evidence="12 13">
    <name type="scientific">Botryobasidium botryosum (strain FD-172 SS1)</name>
    <dbReference type="NCBI Taxonomy" id="930990"/>
    <lineage>
        <taxon>Eukaryota</taxon>
        <taxon>Fungi</taxon>
        <taxon>Dikarya</taxon>
        <taxon>Basidiomycota</taxon>
        <taxon>Agaricomycotina</taxon>
        <taxon>Agaricomycetes</taxon>
        <taxon>Cantharellales</taxon>
        <taxon>Botryobasidiaceae</taxon>
        <taxon>Botryobasidium</taxon>
    </lineage>
</organism>
<protein>
    <recommendedName>
        <fullName evidence="11">Major facilitator superfamily (MFS) profile domain-containing protein</fullName>
    </recommendedName>
</protein>
<evidence type="ECO:0000256" key="7">
    <source>
        <dbReference type="ARBA" id="ARBA00049119"/>
    </source>
</evidence>
<feature type="transmembrane region" description="Helical" evidence="10">
    <location>
        <begin position="331"/>
        <end position="354"/>
    </location>
</feature>
<comment type="subcellular location">
    <subcellularLocation>
        <location evidence="1">Membrane</location>
        <topology evidence="1">Multi-pass membrane protein</topology>
    </subcellularLocation>
</comment>
<feature type="transmembrane region" description="Helical" evidence="10">
    <location>
        <begin position="168"/>
        <end position="189"/>
    </location>
</feature>
<dbReference type="AlphaFoldDB" id="A0A067M6U2"/>